<dbReference type="InterPro" id="IPR009612">
    <property type="entry name" value="IcmF-rel"/>
</dbReference>
<feature type="domain" description="Type VI secretion system component TssM1 N-terminal" evidence="4">
    <location>
        <begin position="203"/>
        <end position="462"/>
    </location>
</feature>
<dbReference type="SUPFAM" id="SSF52540">
    <property type="entry name" value="P-loop containing nucleoside triphosphate hydrolases"/>
    <property type="match status" value="1"/>
</dbReference>
<keyword evidence="1" id="KW-1133">Transmembrane helix</keyword>
<dbReference type="AlphaFoldDB" id="A0A7W6MM42"/>
<keyword evidence="1" id="KW-0812">Transmembrane</keyword>
<dbReference type="InterPro" id="IPR017731">
    <property type="entry name" value="TssM1-like"/>
</dbReference>
<dbReference type="InterPro" id="IPR053156">
    <property type="entry name" value="T6SS_TssM-like"/>
</dbReference>
<evidence type="ECO:0000259" key="4">
    <source>
        <dbReference type="Pfam" id="PF14331"/>
    </source>
</evidence>
<keyword evidence="1" id="KW-0472">Membrane</keyword>
<proteinExistence type="predicted"/>
<name>A0A7W6MM42_9HYPH</name>
<dbReference type="Pfam" id="PF06744">
    <property type="entry name" value="IcmF_C"/>
    <property type="match status" value="1"/>
</dbReference>
<dbReference type="PANTHER" id="PTHR36153">
    <property type="entry name" value="INNER MEMBRANE PROTEIN-RELATED"/>
    <property type="match status" value="1"/>
</dbReference>
<evidence type="ECO:0000259" key="2">
    <source>
        <dbReference type="Pfam" id="PF06744"/>
    </source>
</evidence>
<dbReference type="RefSeq" id="WP_183202240.1">
    <property type="nucleotide sequence ID" value="NZ_JACIEK010000020.1"/>
</dbReference>
<protein>
    <submittedName>
        <fullName evidence="5">Type VI secretion system protein ImpL</fullName>
    </submittedName>
</protein>
<sequence length="1164" mass="124726">MSRSSSRGRMRHLVTHPLTWMSAAALIVAALVWFGGPLLAFGDVRPLGDTTPRLALLLTIALAWGIAAVLLGWRKGAHDQRLVSALRQQEAETNAGANQHRSEVERRLTVIRRKTDETLARLGRDGGRGRIGRRAFRLPWYLVIGPTASGKTALLLNADLSMPFGPPQGAGGPTDDVDFVFTENAVFLDLAGRLTGSGSEPADGQVWLRLLDLVRRLRRRQPACGIVLVVDASSFAEMGEEARRSLAKTLRRRLDEVGERLLARPPVYLVFSKLDRLLGFSTFFETTDRSEREAVWGMPFLASEDEREFAPAERFRTRFGDLARWAAEWRLPRLQEEPDARRRALVYEFPEQFAALGDLVAPFIQILAVPHRFDRPPYLRSISFASARQGGSAMDLVGLAAGESFAAPSGLPRPGEPDPSLSRPFFVREFLAALAPRDALRSGLSTTARRVTQSWQMAAAACLGLLALGLSAHWISRHQAASAYAAAIESDAAAMQDRLSSSRFGSRLPPFIDVLPILNGLRILEGREPGEDLGRIAEVPALQSAAGDAYTAGLNRLFVPYLTEGLQATLADEATSVPDLYQGLKLYLALSGERPLDTLDLPRSGAWLARRWLAGSSDADRVAFAAHVAALGTHVVAVSPVQASLVVDARRRIAAYTLAQLALDVARARPEIEALSPWRPSDHAGAAGPLALARLDGGSMWDGLPGFATAGAFDRASLPALRAAAAEIQGDAWVLGSSEGRASSDVFEGTLGLFSAETIRLWDGLLSDLTVRPMPTAADGAKLLSLLVTTPSPVADLLSAIAKETDLSPPAIPPAAADAIAAAVAPAATTLGIGAPADPGRVVTAAFAPLRRATAASEGNASQVAGVLAAFEPLYRQLNHIAEGGNVLELGTEPQTVSAQIDLLVAALPPSLQPFFKRVQTAAMDLIQGASGERLREVWNTTVLPACQAATLNRFPFSARASEDTPFEDFKSVFGPRGQIAAFREAYLKPLIDTSARPWTWRAGRPEDLSLDAAALRAFEQSDGITQAFFPGGDGPASRFALLPISLDPQAQVARFDVGGQTLRFAHGPAVPLSAQWPPALSNAPAALTMTPEIDGGTNMAMGEGPWALFRLMNQAASRRLVDGNALLASFSLAGRAFTLKLTPASTRNPFELKLLDNYRCPQL</sequence>
<gene>
    <name evidence="5" type="ORF">GGR04_004298</name>
</gene>
<evidence type="ECO:0000313" key="6">
    <source>
        <dbReference type="Proteomes" id="UP000542776"/>
    </source>
</evidence>
<dbReference type="Pfam" id="PF06761">
    <property type="entry name" value="IcmF-related"/>
    <property type="match status" value="1"/>
</dbReference>
<evidence type="ECO:0000259" key="3">
    <source>
        <dbReference type="Pfam" id="PF06761"/>
    </source>
</evidence>
<dbReference type="InterPro" id="IPR010623">
    <property type="entry name" value="IcmF_C"/>
</dbReference>
<feature type="domain" description="IcmF-related" evidence="3">
    <location>
        <begin position="540"/>
        <end position="806"/>
    </location>
</feature>
<comment type="caution">
    <text evidence="5">The sequence shown here is derived from an EMBL/GenBank/DDBJ whole genome shotgun (WGS) entry which is preliminary data.</text>
</comment>
<organism evidence="5 6">
    <name type="scientific">Aureimonas pseudogalii</name>
    <dbReference type="NCBI Taxonomy" id="1744844"/>
    <lineage>
        <taxon>Bacteria</taxon>
        <taxon>Pseudomonadati</taxon>
        <taxon>Pseudomonadota</taxon>
        <taxon>Alphaproteobacteria</taxon>
        <taxon>Hyphomicrobiales</taxon>
        <taxon>Aurantimonadaceae</taxon>
        <taxon>Aureimonas</taxon>
    </lineage>
</organism>
<feature type="transmembrane region" description="Helical" evidence="1">
    <location>
        <begin position="52"/>
        <end position="73"/>
    </location>
</feature>
<dbReference type="Proteomes" id="UP000542776">
    <property type="component" value="Unassembled WGS sequence"/>
</dbReference>
<dbReference type="PANTHER" id="PTHR36153:SF1">
    <property type="entry name" value="TYPE VI SECRETION SYSTEM COMPONENT TSSM1"/>
    <property type="match status" value="1"/>
</dbReference>
<evidence type="ECO:0000313" key="5">
    <source>
        <dbReference type="EMBL" id="MBB4000420.1"/>
    </source>
</evidence>
<reference evidence="5 6" key="1">
    <citation type="submission" date="2020-08" db="EMBL/GenBank/DDBJ databases">
        <title>Genomic Encyclopedia of Type Strains, Phase IV (KMG-IV): sequencing the most valuable type-strain genomes for metagenomic binning, comparative biology and taxonomic classification.</title>
        <authorList>
            <person name="Goeker M."/>
        </authorList>
    </citation>
    <scope>NUCLEOTIDE SEQUENCE [LARGE SCALE GENOMIC DNA]</scope>
    <source>
        <strain evidence="5 6">DSM 102238</strain>
    </source>
</reference>
<dbReference type="Pfam" id="PF14331">
    <property type="entry name" value="IcmF-related_N"/>
    <property type="match status" value="1"/>
</dbReference>
<dbReference type="InterPro" id="IPR025743">
    <property type="entry name" value="TssM1_N"/>
</dbReference>
<dbReference type="InterPro" id="IPR027417">
    <property type="entry name" value="P-loop_NTPase"/>
</dbReference>
<keyword evidence="6" id="KW-1185">Reference proteome</keyword>
<feature type="domain" description="Type VI secretion system IcmF C-terminal" evidence="2">
    <location>
        <begin position="1040"/>
        <end position="1144"/>
    </location>
</feature>
<dbReference type="EMBL" id="JACIEK010000020">
    <property type="protein sequence ID" value="MBB4000420.1"/>
    <property type="molecule type" value="Genomic_DNA"/>
</dbReference>
<accession>A0A7W6MM42</accession>
<evidence type="ECO:0000256" key="1">
    <source>
        <dbReference type="SAM" id="Phobius"/>
    </source>
</evidence>
<dbReference type="NCBIfam" id="TIGR03348">
    <property type="entry name" value="VI_IcmF"/>
    <property type="match status" value="1"/>
</dbReference>
<dbReference type="CDD" id="cd00882">
    <property type="entry name" value="Ras_like_GTPase"/>
    <property type="match status" value="1"/>
</dbReference>